<dbReference type="InterPro" id="IPR008166">
    <property type="entry name" value="Glyco_transf_92"/>
</dbReference>
<dbReference type="GO" id="GO:0016020">
    <property type="term" value="C:membrane"/>
    <property type="evidence" value="ECO:0007669"/>
    <property type="project" value="UniProtKB-SubCell"/>
</dbReference>
<sequence length="632" mass="71862">MSYNGFSSLLPEGLESRSMIKRHVDKFGRRVCLRRVCYGLLLLAIAAIVALVGFHTIDEVSPSHSVLSLPTSIIPYYWQRETKNSTMNPKFYIEEVISFDSEVLVLVSIPPSAEFPSKESLECRYGGVIHFAYRKAMAVHLLSKDRAAVLCGSPPEHLPWHADSILIEVDQDLEIHPRSKSLTPEPPLQWNSSKVTYEAFPTDQDVVVFVHGINHTRGAHLPEISEQERLQQFQCVYGGHFDMPVLVQAQEVFRCPHPPVDLIHHFAGKKISVKFEGNVLPSVAHYNPVGRKLVENHHILNGSIGRKLLEPSSSEEAAPGLKKHHICSCTMIFNGAKFLKEWVYYNSHLGVEKFFLYDNNSEDNLDEVIASLWRYNVTKKSWPWVKTQEAGFSHCSLMAEPECTWMLFTDIDEYFFPNERFLRNESLAPAYVPAGINAPEMSLDRVRTPSILAKFIEEAITLRDPEVDGEVGQISTFCHNFGPSGLKVSPPQGVTQGYTCRLKKTERHKSIVLLSSVDNTLANVIHHFSLKPGYGMKLVRPPVAVINHYKFQVWDEFKTKFHRRAATYVADWTEDRNHNSKDRVPDLGTKAIKPADWESRYCEVQDYGLRNYTQKVFGSFGKDGISLHLPWE</sequence>
<proteinExistence type="inferred from homology"/>
<keyword evidence="7 8" id="KW-0472">Membrane</keyword>
<keyword evidence="3 8" id="KW-0328">Glycosyltransferase</keyword>
<dbReference type="Pfam" id="PF01697">
    <property type="entry name" value="Glyco_transf_92"/>
    <property type="match status" value="2"/>
</dbReference>
<reference evidence="9" key="1">
    <citation type="submission" date="2020-06" db="EMBL/GenBank/DDBJ databases">
        <title>WGS assembly of Ceratodon purpureus strain R40.</title>
        <authorList>
            <person name="Carey S.B."/>
            <person name="Jenkins J."/>
            <person name="Shu S."/>
            <person name="Lovell J.T."/>
            <person name="Sreedasyam A."/>
            <person name="Maumus F."/>
            <person name="Tiley G.P."/>
            <person name="Fernandez-Pozo N."/>
            <person name="Barry K."/>
            <person name="Chen C."/>
            <person name="Wang M."/>
            <person name="Lipzen A."/>
            <person name="Daum C."/>
            <person name="Saski C.A."/>
            <person name="Payton A.C."/>
            <person name="Mcbreen J.C."/>
            <person name="Conrad R.E."/>
            <person name="Kollar L.M."/>
            <person name="Olsson S."/>
            <person name="Huttunen S."/>
            <person name="Landis J.B."/>
            <person name="Wickett N.J."/>
            <person name="Johnson M.G."/>
            <person name="Rensing S.A."/>
            <person name="Grimwood J."/>
            <person name="Schmutz J."/>
            <person name="Mcdaniel S.F."/>
        </authorList>
    </citation>
    <scope>NUCLEOTIDE SEQUENCE</scope>
    <source>
        <strain evidence="9">R40</strain>
    </source>
</reference>
<accession>A0A8T0J9U3</accession>
<dbReference type="PANTHER" id="PTHR21461">
    <property type="entry name" value="GLYCOSYLTRANSFERASE FAMILY 92 PROTEIN"/>
    <property type="match status" value="1"/>
</dbReference>
<keyword evidence="4 8" id="KW-0808">Transferase</keyword>
<comment type="subcellular location">
    <subcellularLocation>
        <location evidence="1">Membrane</location>
        <topology evidence="1">Single-pass membrane protein</topology>
    </subcellularLocation>
</comment>
<keyword evidence="6 8" id="KW-1133">Transmembrane helix</keyword>
<evidence type="ECO:0000256" key="8">
    <source>
        <dbReference type="RuleBase" id="RU366017"/>
    </source>
</evidence>
<evidence type="ECO:0000256" key="6">
    <source>
        <dbReference type="ARBA" id="ARBA00022989"/>
    </source>
</evidence>
<evidence type="ECO:0000313" key="9">
    <source>
        <dbReference type="EMBL" id="KAG0592275.1"/>
    </source>
</evidence>
<evidence type="ECO:0000256" key="5">
    <source>
        <dbReference type="ARBA" id="ARBA00022692"/>
    </source>
</evidence>
<dbReference type="EC" id="2.4.1.-" evidence="8"/>
<keyword evidence="5 8" id="KW-0812">Transmembrane</keyword>
<dbReference type="GO" id="GO:0016757">
    <property type="term" value="F:glycosyltransferase activity"/>
    <property type="evidence" value="ECO:0007669"/>
    <property type="project" value="UniProtKB-UniRule"/>
</dbReference>
<name>A0A8T0J9U3_CERPU</name>
<dbReference type="AlphaFoldDB" id="A0A8T0J9U3"/>
<dbReference type="Proteomes" id="UP000822688">
    <property type="component" value="Chromosome 1"/>
</dbReference>
<organism evidence="9 10">
    <name type="scientific">Ceratodon purpureus</name>
    <name type="common">Fire moss</name>
    <name type="synonym">Dicranum purpureum</name>
    <dbReference type="NCBI Taxonomy" id="3225"/>
    <lineage>
        <taxon>Eukaryota</taxon>
        <taxon>Viridiplantae</taxon>
        <taxon>Streptophyta</taxon>
        <taxon>Embryophyta</taxon>
        <taxon>Bryophyta</taxon>
        <taxon>Bryophytina</taxon>
        <taxon>Bryopsida</taxon>
        <taxon>Dicranidae</taxon>
        <taxon>Pseudoditrichales</taxon>
        <taxon>Ditrichaceae</taxon>
        <taxon>Ceratodon</taxon>
    </lineage>
</organism>
<evidence type="ECO:0000256" key="7">
    <source>
        <dbReference type="ARBA" id="ARBA00023136"/>
    </source>
</evidence>
<feature type="transmembrane region" description="Helical" evidence="8">
    <location>
        <begin position="36"/>
        <end position="57"/>
    </location>
</feature>
<comment type="caution">
    <text evidence="9">The sequence shown here is derived from an EMBL/GenBank/DDBJ whole genome shotgun (WGS) entry which is preliminary data.</text>
</comment>
<evidence type="ECO:0000313" key="10">
    <source>
        <dbReference type="Proteomes" id="UP000822688"/>
    </source>
</evidence>
<keyword evidence="10" id="KW-1185">Reference proteome</keyword>
<evidence type="ECO:0000256" key="1">
    <source>
        <dbReference type="ARBA" id="ARBA00004167"/>
    </source>
</evidence>
<evidence type="ECO:0000256" key="3">
    <source>
        <dbReference type="ARBA" id="ARBA00022676"/>
    </source>
</evidence>
<gene>
    <name evidence="9" type="ORF">KC19_1G238800</name>
</gene>
<dbReference type="GO" id="GO:0005737">
    <property type="term" value="C:cytoplasm"/>
    <property type="evidence" value="ECO:0007669"/>
    <property type="project" value="TreeGrafter"/>
</dbReference>
<protein>
    <recommendedName>
        <fullName evidence="8">Glycosyltransferase family 92 protein</fullName>
        <ecNumber evidence="8">2.4.1.-</ecNumber>
    </recommendedName>
</protein>
<dbReference type="PANTHER" id="PTHR21461:SF69">
    <property type="entry name" value="GLYCOSYLTRANSFERASE FAMILY 92 PROTEIN"/>
    <property type="match status" value="1"/>
</dbReference>
<evidence type="ECO:0000256" key="2">
    <source>
        <dbReference type="ARBA" id="ARBA00007647"/>
    </source>
</evidence>
<dbReference type="EMBL" id="CM026421">
    <property type="protein sequence ID" value="KAG0592275.1"/>
    <property type="molecule type" value="Genomic_DNA"/>
</dbReference>
<comment type="similarity">
    <text evidence="2 8">Belongs to the glycosyltransferase 92 family.</text>
</comment>
<evidence type="ECO:0000256" key="4">
    <source>
        <dbReference type="ARBA" id="ARBA00022679"/>
    </source>
</evidence>